<dbReference type="AlphaFoldDB" id="A0A6A6BXJ2"/>
<sequence>MSDSVTADYSRSFSAIKLLETKSGWQRWNEDIRNALLFAGFNDVLNRQIDIPEQREDESDAKHNERVEAWEDKQARALAVARDRCGHNAKNAMKNSKTILEALAAIQEQFQSSGSGGYDRLTTEFNELDLNKCQSVGKLGSEILRVWDQIKAIDPPALGESYVVQHLLNGLGDKYDSFRTSFGMQYSVV</sequence>
<evidence type="ECO:0000313" key="1">
    <source>
        <dbReference type="EMBL" id="KAF2158282.1"/>
    </source>
</evidence>
<proteinExistence type="predicted"/>
<keyword evidence="2" id="KW-1185">Reference proteome</keyword>
<dbReference type="OrthoDB" id="4954883at2759"/>
<feature type="non-terminal residue" evidence="1">
    <location>
        <position position="189"/>
    </location>
</feature>
<dbReference type="GeneID" id="54563602"/>
<reference evidence="1" key="1">
    <citation type="journal article" date="2020" name="Stud. Mycol.">
        <title>101 Dothideomycetes genomes: a test case for predicting lifestyles and emergence of pathogens.</title>
        <authorList>
            <person name="Haridas S."/>
            <person name="Albert R."/>
            <person name="Binder M."/>
            <person name="Bloem J."/>
            <person name="Labutti K."/>
            <person name="Salamov A."/>
            <person name="Andreopoulos B."/>
            <person name="Baker S."/>
            <person name="Barry K."/>
            <person name="Bills G."/>
            <person name="Bluhm B."/>
            <person name="Cannon C."/>
            <person name="Castanera R."/>
            <person name="Culley D."/>
            <person name="Daum C."/>
            <person name="Ezra D."/>
            <person name="Gonzalez J."/>
            <person name="Henrissat B."/>
            <person name="Kuo A."/>
            <person name="Liang C."/>
            <person name="Lipzen A."/>
            <person name="Lutzoni F."/>
            <person name="Magnuson J."/>
            <person name="Mondo S."/>
            <person name="Nolan M."/>
            <person name="Ohm R."/>
            <person name="Pangilinan J."/>
            <person name="Park H.-J."/>
            <person name="Ramirez L."/>
            <person name="Alfaro M."/>
            <person name="Sun H."/>
            <person name="Tritt A."/>
            <person name="Yoshinaga Y."/>
            <person name="Zwiers L.-H."/>
            <person name="Turgeon B."/>
            <person name="Goodwin S."/>
            <person name="Spatafora J."/>
            <person name="Crous P."/>
            <person name="Grigoriev I."/>
        </authorList>
    </citation>
    <scope>NUCLEOTIDE SEQUENCE</scope>
    <source>
        <strain evidence="1">ATCC 36951</strain>
    </source>
</reference>
<organism evidence="1 2">
    <name type="scientific">Zasmidium cellare ATCC 36951</name>
    <dbReference type="NCBI Taxonomy" id="1080233"/>
    <lineage>
        <taxon>Eukaryota</taxon>
        <taxon>Fungi</taxon>
        <taxon>Dikarya</taxon>
        <taxon>Ascomycota</taxon>
        <taxon>Pezizomycotina</taxon>
        <taxon>Dothideomycetes</taxon>
        <taxon>Dothideomycetidae</taxon>
        <taxon>Mycosphaerellales</taxon>
        <taxon>Mycosphaerellaceae</taxon>
        <taxon>Zasmidium</taxon>
    </lineage>
</organism>
<accession>A0A6A6BXJ2</accession>
<dbReference type="Proteomes" id="UP000799537">
    <property type="component" value="Unassembled WGS sequence"/>
</dbReference>
<dbReference type="EMBL" id="ML993802">
    <property type="protein sequence ID" value="KAF2158282.1"/>
    <property type="molecule type" value="Genomic_DNA"/>
</dbReference>
<dbReference type="RefSeq" id="XP_033659171.1">
    <property type="nucleotide sequence ID" value="XM_033810330.1"/>
</dbReference>
<evidence type="ECO:0000313" key="2">
    <source>
        <dbReference type="Proteomes" id="UP000799537"/>
    </source>
</evidence>
<protein>
    <submittedName>
        <fullName evidence="1">Uncharacterized protein</fullName>
    </submittedName>
</protein>
<gene>
    <name evidence="1" type="ORF">M409DRAFT_34726</name>
</gene>
<name>A0A6A6BXJ2_ZASCE</name>